<keyword evidence="1" id="KW-0378">Hydrolase</keyword>
<gene>
    <name evidence="4" type="ORF">THAOC_05111</name>
</gene>
<dbReference type="Gene3D" id="3.40.50.1820">
    <property type="entry name" value="alpha/beta hydrolase"/>
    <property type="match status" value="1"/>
</dbReference>
<dbReference type="PANTHER" id="PTHR48070:SF6">
    <property type="entry name" value="ESTERASE OVCA2"/>
    <property type="match status" value="1"/>
</dbReference>
<evidence type="ECO:0000313" key="4">
    <source>
        <dbReference type="EMBL" id="EJK73276.1"/>
    </source>
</evidence>
<feature type="domain" description="Serine hydrolase" evidence="3">
    <location>
        <begin position="1"/>
        <end position="189"/>
    </location>
</feature>
<dbReference type="GO" id="GO:0005737">
    <property type="term" value="C:cytoplasm"/>
    <property type="evidence" value="ECO:0007669"/>
    <property type="project" value="TreeGrafter"/>
</dbReference>
<feature type="compositionally biased region" description="Basic and acidic residues" evidence="2">
    <location>
        <begin position="321"/>
        <end position="341"/>
    </location>
</feature>
<accession>K0THU8</accession>
<evidence type="ECO:0000313" key="5">
    <source>
        <dbReference type="Proteomes" id="UP000266841"/>
    </source>
</evidence>
<dbReference type="OMA" id="EIRTHNQ"/>
<organism evidence="4 5">
    <name type="scientific">Thalassiosira oceanica</name>
    <name type="common">Marine diatom</name>
    <dbReference type="NCBI Taxonomy" id="159749"/>
    <lineage>
        <taxon>Eukaryota</taxon>
        <taxon>Sar</taxon>
        <taxon>Stramenopiles</taxon>
        <taxon>Ochrophyta</taxon>
        <taxon>Bacillariophyta</taxon>
        <taxon>Coscinodiscophyceae</taxon>
        <taxon>Thalassiosirophycidae</taxon>
        <taxon>Thalassiosirales</taxon>
        <taxon>Thalassiosiraceae</taxon>
        <taxon>Thalassiosira</taxon>
    </lineage>
</organism>
<dbReference type="OrthoDB" id="414698at2759"/>
<comment type="caution">
    <text evidence="4">The sequence shown here is derived from an EMBL/GenBank/DDBJ whole genome shotgun (WGS) entry which is preliminary data.</text>
</comment>
<dbReference type="Proteomes" id="UP000266841">
    <property type="component" value="Unassembled WGS sequence"/>
</dbReference>
<evidence type="ECO:0000256" key="1">
    <source>
        <dbReference type="ARBA" id="ARBA00022801"/>
    </source>
</evidence>
<dbReference type="GO" id="GO:0016787">
    <property type="term" value="F:hydrolase activity"/>
    <property type="evidence" value="ECO:0007669"/>
    <property type="project" value="UniProtKB-KW"/>
</dbReference>
<feature type="region of interest" description="Disordered" evidence="2">
    <location>
        <begin position="318"/>
        <end position="385"/>
    </location>
</feature>
<protein>
    <recommendedName>
        <fullName evidence="3">Serine hydrolase domain-containing protein</fullName>
    </recommendedName>
</protein>
<keyword evidence="5" id="KW-1185">Reference proteome</keyword>
<sequence>MRVLCLHPEASSALQLSKDLHKLEERLYSKHGIELVFVDAPLLDVQLGQSVGDDGGGINAIEPRTGDDGNEEFISRRWYVKEDARTTALEEGLETVQRTTVRWAGLDASLLHLQQIWKRGGANVSKNTPGDFECFPFQGVLGFGQGANVAALLPLLSTTQTEDKDDAPPLFQGLQFVALVGGADIMDYQPADNTREEIRIDSEDLYVGSDGLASLHILLEGADRQTCRSGENLARKYGPKAQVHRVPQSNSTCNATLCNILGKFLVSRKNELRQDPKAMELLSLQTRLLDVEHMATLALSNQIQQKPPKALMAVIGPAAVSEKKDGKRHDADGRDTDKENNDQPVAKVVDRAVGAWAGARRRGFGEEGGGAPCPQNFLLKEEERK</sequence>
<dbReference type="Pfam" id="PF03959">
    <property type="entry name" value="FSH1"/>
    <property type="match status" value="1"/>
</dbReference>
<evidence type="ECO:0000256" key="2">
    <source>
        <dbReference type="SAM" id="MobiDB-lite"/>
    </source>
</evidence>
<dbReference type="InterPro" id="IPR050593">
    <property type="entry name" value="LovG"/>
</dbReference>
<evidence type="ECO:0000259" key="3">
    <source>
        <dbReference type="Pfam" id="PF03959"/>
    </source>
</evidence>
<dbReference type="InterPro" id="IPR029058">
    <property type="entry name" value="AB_hydrolase_fold"/>
</dbReference>
<dbReference type="EMBL" id="AGNL01004635">
    <property type="protein sequence ID" value="EJK73276.1"/>
    <property type="molecule type" value="Genomic_DNA"/>
</dbReference>
<dbReference type="AlphaFoldDB" id="K0THU8"/>
<proteinExistence type="predicted"/>
<dbReference type="eggNOG" id="ENOG502STV8">
    <property type="taxonomic scope" value="Eukaryota"/>
</dbReference>
<dbReference type="GO" id="GO:0005634">
    <property type="term" value="C:nucleus"/>
    <property type="evidence" value="ECO:0007669"/>
    <property type="project" value="TreeGrafter"/>
</dbReference>
<name>K0THU8_THAOC</name>
<dbReference type="InterPro" id="IPR005645">
    <property type="entry name" value="FSH-like_dom"/>
</dbReference>
<dbReference type="PANTHER" id="PTHR48070">
    <property type="entry name" value="ESTERASE OVCA2"/>
    <property type="match status" value="1"/>
</dbReference>
<reference evidence="4 5" key="1">
    <citation type="journal article" date="2012" name="Genome Biol.">
        <title>Genome and low-iron response of an oceanic diatom adapted to chronic iron limitation.</title>
        <authorList>
            <person name="Lommer M."/>
            <person name="Specht M."/>
            <person name="Roy A.S."/>
            <person name="Kraemer L."/>
            <person name="Andreson R."/>
            <person name="Gutowska M.A."/>
            <person name="Wolf J."/>
            <person name="Bergner S.V."/>
            <person name="Schilhabel M.B."/>
            <person name="Klostermeier U.C."/>
            <person name="Beiko R.G."/>
            <person name="Rosenstiel P."/>
            <person name="Hippler M."/>
            <person name="Laroche J."/>
        </authorList>
    </citation>
    <scope>NUCLEOTIDE SEQUENCE [LARGE SCALE GENOMIC DNA]</scope>
    <source>
        <strain evidence="4 5">CCMP1005</strain>
    </source>
</reference>